<dbReference type="Proteomes" id="UP000092993">
    <property type="component" value="Unassembled WGS sequence"/>
</dbReference>
<proteinExistence type="predicted"/>
<evidence type="ECO:0000313" key="2">
    <source>
        <dbReference type="EMBL" id="OBZ72017.1"/>
    </source>
</evidence>
<dbReference type="EMBL" id="LUGG01000009">
    <property type="protein sequence ID" value="OBZ72017.1"/>
    <property type="molecule type" value="Genomic_DNA"/>
</dbReference>
<comment type="caution">
    <text evidence="2">The sequence shown here is derived from an EMBL/GenBank/DDBJ whole genome shotgun (WGS) entry which is preliminary data.</text>
</comment>
<name>A0A1C7M685_GRIFR</name>
<keyword evidence="1" id="KW-0472">Membrane</keyword>
<protein>
    <submittedName>
        <fullName evidence="2">Uncharacterized protein</fullName>
    </submittedName>
</protein>
<feature type="transmembrane region" description="Helical" evidence="1">
    <location>
        <begin position="30"/>
        <end position="51"/>
    </location>
</feature>
<evidence type="ECO:0000256" key="1">
    <source>
        <dbReference type="SAM" id="Phobius"/>
    </source>
</evidence>
<keyword evidence="1" id="KW-0812">Transmembrane</keyword>
<accession>A0A1C7M685</accession>
<reference evidence="2 3" key="1">
    <citation type="submission" date="2016-03" db="EMBL/GenBank/DDBJ databases">
        <title>Whole genome sequencing of Grifola frondosa 9006-11.</title>
        <authorList>
            <person name="Min B."/>
            <person name="Park H."/>
            <person name="Kim J.-G."/>
            <person name="Cho H."/>
            <person name="Oh Y.-L."/>
            <person name="Kong W.-S."/>
            <person name="Choi I.-G."/>
        </authorList>
    </citation>
    <scope>NUCLEOTIDE SEQUENCE [LARGE SCALE GENOMIC DNA]</scope>
    <source>
        <strain evidence="2 3">9006-11</strain>
    </source>
</reference>
<organism evidence="2 3">
    <name type="scientific">Grifola frondosa</name>
    <name type="common">Maitake</name>
    <name type="synonym">Polyporus frondosus</name>
    <dbReference type="NCBI Taxonomy" id="5627"/>
    <lineage>
        <taxon>Eukaryota</taxon>
        <taxon>Fungi</taxon>
        <taxon>Dikarya</taxon>
        <taxon>Basidiomycota</taxon>
        <taxon>Agaricomycotina</taxon>
        <taxon>Agaricomycetes</taxon>
        <taxon>Polyporales</taxon>
        <taxon>Grifolaceae</taxon>
        <taxon>Grifola</taxon>
    </lineage>
</organism>
<keyword evidence="1" id="KW-1133">Transmembrane helix</keyword>
<dbReference type="AlphaFoldDB" id="A0A1C7M685"/>
<keyword evidence="3" id="KW-1185">Reference proteome</keyword>
<sequence>MCTTFSDSSDVKSSVLFFITGRLFKASSNIVVYHALFGLPVLVVSIGSYIWKDQDIRCLLLVALDNARAICLSFKNRHIQ</sequence>
<gene>
    <name evidence="2" type="ORF">A0H81_07998</name>
</gene>
<evidence type="ECO:0000313" key="3">
    <source>
        <dbReference type="Proteomes" id="UP000092993"/>
    </source>
</evidence>